<dbReference type="EMBL" id="DS028093">
    <property type="protein sequence ID" value="KMP01334.1"/>
    <property type="molecule type" value="Genomic_DNA"/>
</dbReference>
<gene>
    <name evidence="1" type="ORF">CIRG_01474</name>
</gene>
<sequence length="107" mass="11913">MDAALILIPVILQKIPGGWPDLKVIGVGDAVKLDVPTRFQARSQHQEVHVSFWRDNQGDSYVVKIDSSREGVIIFVPGNPDQFDKIILQKPLLGCPDVYHTKSLSHV</sequence>
<name>A0A0J6Y2V0_COCIT</name>
<accession>A0A0J6Y2V0</accession>
<dbReference type="AlphaFoldDB" id="A0A0J6Y2V0"/>
<reference evidence="2" key="1">
    <citation type="journal article" date="2010" name="Genome Res.">
        <title>Population genomic sequencing of Coccidioides fungi reveals recent hybridization and transposon control.</title>
        <authorList>
            <person name="Neafsey D.E."/>
            <person name="Barker B.M."/>
            <person name="Sharpton T.J."/>
            <person name="Stajich J.E."/>
            <person name="Park D.J."/>
            <person name="Whiston E."/>
            <person name="Hung C.-Y."/>
            <person name="McMahan C."/>
            <person name="White J."/>
            <person name="Sykes S."/>
            <person name="Heiman D."/>
            <person name="Young S."/>
            <person name="Zeng Q."/>
            <person name="Abouelleil A."/>
            <person name="Aftuck L."/>
            <person name="Bessette D."/>
            <person name="Brown A."/>
            <person name="FitzGerald M."/>
            <person name="Lui A."/>
            <person name="Macdonald J.P."/>
            <person name="Priest M."/>
            <person name="Orbach M.J."/>
            <person name="Galgiani J.N."/>
            <person name="Kirkland T.N."/>
            <person name="Cole G.T."/>
            <person name="Birren B.W."/>
            <person name="Henn M.R."/>
            <person name="Taylor J.W."/>
            <person name="Rounsley S.D."/>
        </authorList>
    </citation>
    <scope>NUCLEOTIDE SEQUENCE [LARGE SCALE GENOMIC DNA]</scope>
    <source>
        <strain evidence="2">RMSCC 2394</strain>
    </source>
</reference>
<evidence type="ECO:0000313" key="2">
    <source>
        <dbReference type="Proteomes" id="UP000054565"/>
    </source>
</evidence>
<protein>
    <submittedName>
        <fullName evidence="1">Uncharacterized protein</fullName>
    </submittedName>
</protein>
<evidence type="ECO:0000313" key="1">
    <source>
        <dbReference type="EMBL" id="KMP01334.1"/>
    </source>
</evidence>
<proteinExistence type="predicted"/>
<organism evidence="1 2">
    <name type="scientific">Coccidioides immitis RMSCC 2394</name>
    <dbReference type="NCBI Taxonomy" id="404692"/>
    <lineage>
        <taxon>Eukaryota</taxon>
        <taxon>Fungi</taxon>
        <taxon>Dikarya</taxon>
        <taxon>Ascomycota</taxon>
        <taxon>Pezizomycotina</taxon>
        <taxon>Eurotiomycetes</taxon>
        <taxon>Eurotiomycetidae</taxon>
        <taxon>Onygenales</taxon>
        <taxon>Onygenaceae</taxon>
        <taxon>Coccidioides</taxon>
    </lineage>
</organism>
<dbReference type="Proteomes" id="UP000054565">
    <property type="component" value="Unassembled WGS sequence"/>
</dbReference>